<reference evidence="2" key="1">
    <citation type="submission" date="2019-08" db="EMBL/GenBank/DDBJ databases">
        <title>Limnoglobus roseus gen. nov., sp. nov., a novel freshwater planctomycete with a giant genome from the family Gemmataceae.</title>
        <authorList>
            <person name="Kulichevskaya I.S."/>
            <person name="Naumoff D.G."/>
            <person name="Miroshnikov K."/>
            <person name="Ivanova A."/>
            <person name="Philippov D.A."/>
            <person name="Hakobyan A."/>
            <person name="Rijpstra I.C."/>
            <person name="Sinninghe Damste J.S."/>
            <person name="Liesack W."/>
            <person name="Dedysh S.N."/>
        </authorList>
    </citation>
    <scope>NUCLEOTIDE SEQUENCE [LARGE SCALE GENOMIC DNA]</scope>
    <source>
        <strain evidence="2">PX52</strain>
    </source>
</reference>
<dbReference type="OrthoDB" id="9021327at2"/>
<dbReference type="Proteomes" id="UP000324974">
    <property type="component" value="Chromosome"/>
</dbReference>
<dbReference type="AlphaFoldDB" id="A0A5C1A635"/>
<dbReference type="KEGG" id="lrs:PX52LOC_00303"/>
<name>A0A5C1A635_9BACT</name>
<organism evidence="1 2">
    <name type="scientific">Limnoglobus roseus</name>
    <dbReference type="NCBI Taxonomy" id="2598579"/>
    <lineage>
        <taxon>Bacteria</taxon>
        <taxon>Pseudomonadati</taxon>
        <taxon>Planctomycetota</taxon>
        <taxon>Planctomycetia</taxon>
        <taxon>Gemmatales</taxon>
        <taxon>Gemmataceae</taxon>
        <taxon>Limnoglobus</taxon>
    </lineage>
</organism>
<accession>A0A5C1A635</accession>
<proteinExistence type="predicted"/>
<dbReference type="SUPFAM" id="SSF50939">
    <property type="entry name" value="Sialidases"/>
    <property type="match status" value="1"/>
</dbReference>
<evidence type="ECO:0008006" key="3">
    <source>
        <dbReference type="Google" id="ProtNLM"/>
    </source>
</evidence>
<keyword evidence="2" id="KW-1185">Reference proteome</keyword>
<evidence type="ECO:0000313" key="2">
    <source>
        <dbReference type="Proteomes" id="UP000324974"/>
    </source>
</evidence>
<dbReference type="InterPro" id="IPR036278">
    <property type="entry name" value="Sialidase_sf"/>
</dbReference>
<dbReference type="EMBL" id="CP042425">
    <property type="protein sequence ID" value="QEL13446.1"/>
    <property type="molecule type" value="Genomic_DNA"/>
</dbReference>
<dbReference type="RefSeq" id="WP_149108420.1">
    <property type="nucleotide sequence ID" value="NZ_CP042425.1"/>
</dbReference>
<dbReference type="CDD" id="cd15482">
    <property type="entry name" value="Sialidase_non-viral"/>
    <property type="match status" value="1"/>
</dbReference>
<sequence length="374" mass="40791">MYALALAAFALAAPPSGVVVSHSPASSKQFVGSPSLAVLPNGEYVASHDLFMAGDNGDRTLVFASADRGKTWAKRTEIVGHWWGTLFVHRDALYLMGVSKARGFCIVRRSTDGGKTWTEPKDAKTGLLHADGMYHCAPVPVLAHNGRLWRAMEEANPTNGGKGWDRKFRAFMMSAAEDADLLDAKSWTTTNKLTADYGWFDGKFGGWLEGNAVATPGGEVVDILRVQQPGYPEKAAVVRISANSKTATFDPAKDFIDFPGGGKKFTIRFDPASKKYWTLANFVPKEFEGPNAASRRNTLALASSTDLRTWTVNRPVIQNADVKAHGYQYADWQFDGDDLIAVVRTASEEPDGTPAHSAHDANHLTFHRVAGFRK</sequence>
<gene>
    <name evidence="1" type="ORF">PX52LOC_00303</name>
</gene>
<dbReference type="Gene3D" id="2.120.10.10">
    <property type="match status" value="1"/>
</dbReference>
<evidence type="ECO:0000313" key="1">
    <source>
        <dbReference type="EMBL" id="QEL13446.1"/>
    </source>
</evidence>
<protein>
    <recommendedName>
        <fullName evidence="3">Exo-alpha-sialidase</fullName>
    </recommendedName>
</protein>